<dbReference type="PANTHER" id="PTHR31210:SF43">
    <property type="entry name" value="STORAGE PROTEIN-RELATED"/>
    <property type="match status" value="1"/>
</dbReference>
<dbReference type="EMBL" id="CAJOBC010083488">
    <property type="protein sequence ID" value="CAF4302260.1"/>
    <property type="molecule type" value="Genomic_DNA"/>
</dbReference>
<evidence type="ECO:0000313" key="1">
    <source>
        <dbReference type="EMBL" id="CAF1416873.1"/>
    </source>
</evidence>
<evidence type="ECO:0000313" key="3">
    <source>
        <dbReference type="Proteomes" id="UP000663829"/>
    </source>
</evidence>
<protein>
    <submittedName>
        <fullName evidence="1">Uncharacterized protein</fullName>
    </submittedName>
</protein>
<gene>
    <name evidence="1" type="ORF">GPM918_LOCUS33624</name>
    <name evidence="2" type="ORF">SRO942_LOCUS34310</name>
</gene>
<dbReference type="Proteomes" id="UP000663829">
    <property type="component" value="Unassembled WGS sequence"/>
</dbReference>
<dbReference type="InterPro" id="IPR007877">
    <property type="entry name" value="DUF707"/>
</dbReference>
<keyword evidence="3" id="KW-1185">Reference proteome</keyword>
<accession>A0A815M362</accession>
<organism evidence="1 3">
    <name type="scientific">Didymodactylos carnosus</name>
    <dbReference type="NCBI Taxonomy" id="1234261"/>
    <lineage>
        <taxon>Eukaryota</taxon>
        <taxon>Metazoa</taxon>
        <taxon>Spiralia</taxon>
        <taxon>Gnathifera</taxon>
        <taxon>Rotifera</taxon>
        <taxon>Eurotatoria</taxon>
        <taxon>Bdelloidea</taxon>
        <taxon>Philodinida</taxon>
        <taxon>Philodinidae</taxon>
        <taxon>Didymodactylos</taxon>
    </lineage>
</organism>
<reference evidence="1" key="1">
    <citation type="submission" date="2021-02" db="EMBL/GenBank/DDBJ databases">
        <authorList>
            <person name="Nowell W R."/>
        </authorList>
    </citation>
    <scope>NUCLEOTIDE SEQUENCE</scope>
</reference>
<name>A0A815M362_9BILA</name>
<dbReference type="EMBL" id="CAJNOQ010018061">
    <property type="protein sequence ID" value="CAF1416873.1"/>
    <property type="molecule type" value="Genomic_DNA"/>
</dbReference>
<dbReference type="OrthoDB" id="9972645at2759"/>
<proteinExistence type="predicted"/>
<dbReference type="Proteomes" id="UP000681722">
    <property type="component" value="Unassembled WGS sequence"/>
</dbReference>
<comment type="caution">
    <text evidence="1">The sequence shown here is derived from an EMBL/GenBank/DDBJ whole genome shotgun (WGS) entry which is preliminary data.</text>
</comment>
<dbReference type="Pfam" id="PF05212">
    <property type="entry name" value="DUF707"/>
    <property type="match status" value="1"/>
</dbReference>
<evidence type="ECO:0000313" key="2">
    <source>
        <dbReference type="EMBL" id="CAF4302260.1"/>
    </source>
</evidence>
<dbReference type="AlphaFoldDB" id="A0A815M362"/>
<dbReference type="PANTHER" id="PTHR31210">
    <property type="entry name" value="OS06G0731900 PROTEIN"/>
    <property type="match status" value="1"/>
</dbReference>
<sequence>MTRLCNAVNKSLLISFWSEKSHSKWLSQNIVTAFPETDFDCVIMLHDNSTWTSHEAYTKFIWIRAQRQIRFWYLKRFITPYILRAYRYIWVVNDDAELAFKPLHYQCVVDHLNIPLSGPVYLSGAHAHPITNPDSNFIQKIGRWTDFVETGIVLVGSSLAWECIWKYLDLATGFGWGIDLVWCKMIGIKCLPKGQENRACAILDAFGMHHRTDGIVSIAKGSPEAAAYQILEYKIFNTKMKNFAPVAENRDIFDSCSKNEKNSSAVIVSKL</sequence>